<dbReference type="EC" id="1.2.7.12" evidence="2"/>
<evidence type="ECO:0000313" key="3">
    <source>
        <dbReference type="Proteomes" id="UP001626536"/>
    </source>
</evidence>
<protein>
    <submittedName>
        <fullName evidence="2">Formylmethanofuran dehydrogenase subunit C</fullName>
        <ecNumber evidence="2">1.2.7.12</ecNumber>
    </submittedName>
</protein>
<dbReference type="Proteomes" id="UP001626536">
    <property type="component" value="Chromosome"/>
</dbReference>
<dbReference type="SUPFAM" id="SSF69336">
    <property type="entry name" value="Alpha subunit of glutamate synthase, C-terminal domain"/>
    <property type="match status" value="1"/>
</dbReference>
<dbReference type="NCBIfam" id="TIGR03122">
    <property type="entry name" value="one_C_dehyd_C"/>
    <property type="match status" value="1"/>
</dbReference>
<gene>
    <name evidence="2" type="ORF">RZS28_14035</name>
</gene>
<name>A0ABZ0HP16_9HYPH</name>
<dbReference type="GO" id="GO:0018493">
    <property type="term" value="F:formylmethanofuran dehydrogenase activity"/>
    <property type="evidence" value="ECO:0007669"/>
    <property type="project" value="UniProtKB-EC"/>
</dbReference>
<dbReference type="InterPro" id="IPR002489">
    <property type="entry name" value="Glu_synth_asu_C"/>
</dbReference>
<dbReference type="RefSeq" id="WP_407338356.1">
    <property type="nucleotide sequence ID" value="NZ_CP136862.1"/>
</dbReference>
<dbReference type="EMBL" id="CP136862">
    <property type="protein sequence ID" value="WOJ88918.1"/>
    <property type="molecule type" value="Genomic_DNA"/>
</dbReference>
<organism evidence="2 3">
    <name type="scientific">Methylocapsa polymorpha</name>
    <dbReference type="NCBI Taxonomy" id="3080828"/>
    <lineage>
        <taxon>Bacteria</taxon>
        <taxon>Pseudomonadati</taxon>
        <taxon>Pseudomonadota</taxon>
        <taxon>Alphaproteobacteria</taxon>
        <taxon>Hyphomicrobiales</taxon>
        <taxon>Beijerinckiaceae</taxon>
        <taxon>Methylocapsa</taxon>
    </lineage>
</organism>
<dbReference type="PANTHER" id="PTHR39673">
    <property type="entry name" value="TUNGSTEN FORMYLMETHANOFURAN DEHYDROGENASE, SUBUNIT C (FWDC)"/>
    <property type="match status" value="1"/>
</dbReference>
<proteinExistence type="predicted"/>
<dbReference type="PANTHER" id="PTHR39673:SF5">
    <property type="entry name" value="TUNGSTEN-CONTAINING FORMYLMETHANOFURAN DEHYDROGENASE 2 SUBUNIT C"/>
    <property type="match status" value="1"/>
</dbReference>
<dbReference type="InterPro" id="IPR036485">
    <property type="entry name" value="Glu_synth_asu_C_sf"/>
</dbReference>
<feature type="domain" description="Glutamate synthase alpha subunit C-terminal" evidence="1">
    <location>
        <begin position="82"/>
        <end position="202"/>
    </location>
</feature>
<keyword evidence="2" id="KW-0560">Oxidoreductase</keyword>
<dbReference type="Gene3D" id="2.160.20.60">
    <property type="entry name" value="Glutamate synthase, alpha subunit, C-terminal domain"/>
    <property type="match status" value="1"/>
</dbReference>
<accession>A0ABZ0HP16</accession>
<dbReference type="Pfam" id="PF01493">
    <property type="entry name" value="GXGXG"/>
    <property type="match status" value="1"/>
</dbReference>
<keyword evidence="3" id="KW-1185">Reference proteome</keyword>
<evidence type="ECO:0000259" key="1">
    <source>
        <dbReference type="Pfam" id="PF01493"/>
    </source>
</evidence>
<evidence type="ECO:0000313" key="2">
    <source>
        <dbReference type="EMBL" id="WOJ88918.1"/>
    </source>
</evidence>
<sequence>MKPLVFALEREPDQRLDLAPLTPHVLNGKSAKEIAQIELQTTREKIAVGDIFKIRSGDAQTIVFEGGSERLDNVGQDLRSGEIIVEGDVGKSVGRSMSGGNLVVAGDAGPYAGSALSGGRLEIAGNAGDFLGAPLEGEIEGITGGFLIVRGDAGARAGDRLRRGTILIEGSAGDYPGSRMIAGTLIVLGPSGVLPGYLMRRGTIALANPPELAPTFVDCGSHELAFAGLFARLLRPESRGTAKLFSGLLNRFAGDTAALGKGEILYPA</sequence>
<reference evidence="2 3" key="1">
    <citation type="submission" date="2023-10" db="EMBL/GenBank/DDBJ databases">
        <title>Novel methanotroph of the genus Methylocapsa from a subarctic wetland.</title>
        <authorList>
            <person name="Belova S.E."/>
            <person name="Oshkin I.Y."/>
            <person name="Miroshnikov K."/>
            <person name="Dedysh S.N."/>
        </authorList>
    </citation>
    <scope>NUCLEOTIDE SEQUENCE [LARGE SCALE GENOMIC DNA]</scope>
    <source>
        <strain evidence="2 3">RX1</strain>
    </source>
</reference>
<dbReference type="InterPro" id="IPR017550">
    <property type="entry name" value="Formylmethanofuran_DH_suC"/>
</dbReference>